<dbReference type="InterPro" id="IPR005502">
    <property type="entry name" value="Ribosyl_crysJ1"/>
</dbReference>
<protein>
    <recommendedName>
        <fullName evidence="4">ADP-ribosylglycohydrolase</fullName>
    </recommendedName>
</protein>
<evidence type="ECO:0000313" key="3">
    <source>
        <dbReference type="Proteomes" id="UP001485043"/>
    </source>
</evidence>
<gene>
    <name evidence="2" type="ORF">WJX84_001459</name>
</gene>
<name>A0AAW1RMR8_9CHLO</name>
<feature type="binding site" evidence="1">
    <location>
        <position position="17"/>
    </location>
    <ligand>
        <name>Mg(2+)</name>
        <dbReference type="ChEBI" id="CHEBI:18420"/>
        <label>1</label>
    </ligand>
</feature>
<feature type="binding site" evidence="1">
    <location>
        <position position="229"/>
    </location>
    <ligand>
        <name>Mg(2+)</name>
        <dbReference type="ChEBI" id="CHEBI:18420"/>
        <label>1</label>
    </ligand>
</feature>
<dbReference type="PANTHER" id="PTHR16222:SF35">
    <property type="entry name" value="ADP-RIBOSYLGLYCOHYDROLASE"/>
    <property type="match status" value="1"/>
</dbReference>
<keyword evidence="1" id="KW-0460">Magnesium</keyword>
<comment type="cofactor">
    <cofactor evidence="1">
        <name>Mg(2+)</name>
        <dbReference type="ChEBI" id="CHEBI:18420"/>
    </cofactor>
    <text evidence="1">Binds 2 magnesium ions per subunit.</text>
</comment>
<dbReference type="Gene3D" id="1.10.4080.10">
    <property type="entry name" value="ADP-ribosylation/Crystallin J1"/>
    <property type="match status" value="1"/>
</dbReference>
<dbReference type="InterPro" id="IPR036705">
    <property type="entry name" value="Ribosyl_crysJ1_sf"/>
</dbReference>
<feature type="binding site" evidence="1">
    <location>
        <position position="227"/>
    </location>
    <ligand>
        <name>Mg(2+)</name>
        <dbReference type="ChEBI" id="CHEBI:18420"/>
        <label>1</label>
    </ligand>
</feature>
<sequence length="316" mass="34248">MPGGGCLQLGRGQFTDDTELALSLAAGLLLHENDSQTFPAEHVAQQYRRWIQSEPFDVGMATTNAFGSANPSGPSGAAKMMEEASWKNQDSKANGALMRIAPLAIFGCYLPLPSLTAMAEQDARLSHPNKTCLSCNAAYCAALGHLIAHPGDAPGAIAVATAVAERPDFEPEVRQWLVVDSLGEPAGLNCEQMIGFCRWGFTLAFMWLRKGSRYEIAIQQTLRRGGDTDTNAAIVGGLMGALWGAKAIPDSMSGPVLGSAWWRTSQDLLSPFRLQVRKPHVLYHKWNAAAVPVRLPEFSKDTFWCACPKMSRRRGS</sequence>
<keyword evidence="1" id="KW-0479">Metal-binding</keyword>
<feature type="binding site" evidence="1">
    <location>
        <position position="230"/>
    </location>
    <ligand>
        <name>Mg(2+)</name>
        <dbReference type="ChEBI" id="CHEBI:18420"/>
        <label>1</label>
    </ligand>
</feature>
<keyword evidence="3" id="KW-1185">Reference proteome</keyword>
<dbReference type="Proteomes" id="UP001485043">
    <property type="component" value="Unassembled WGS sequence"/>
</dbReference>
<feature type="binding site" evidence="1">
    <location>
        <position position="15"/>
    </location>
    <ligand>
        <name>Mg(2+)</name>
        <dbReference type="ChEBI" id="CHEBI:18420"/>
        <label>1</label>
    </ligand>
</feature>
<dbReference type="PANTHER" id="PTHR16222">
    <property type="entry name" value="ADP-RIBOSYLGLYCOHYDROLASE"/>
    <property type="match status" value="1"/>
</dbReference>
<dbReference type="SUPFAM" id="SSF101478">
    <property type="entry name" value="ADP-ribosylglycohydrolase"/>
    <property type="match status" value="1"/>
</dbReference>
<dbReference type="GO" id="GO:0046872">
    <property type="term" value="F:metal ion binding"/>
    <property type="evidence" value="ECO:0007669"/>
    <property type="project" value="UniProtKB-KW"/>
</dbReference>
<accession>A0AAW1RMR8</accession>
<evidence type="ECO:0000313" key="2">
    <source>
        <dbReference type="EMBL" id="KAK9835109.1"/>
    </source>
</evidence>
<proteinExistence type="predicted"/>
<reference evidence="2 3" key="1">
    <citation type="journal article" date="2024" name="Nat. Commun.">
        <title>Phylogenomics reveals the evolutionary origins of lichenization in chlorophyte algae.</title>
        <authorList>
            <person name="Puginier C."/>
            <person name="Libourel C."/>
            <person name="Otte J."/>
            <person name="Skaloud P."/>
            <person name="Haon M."/>
            <person name="Grisel S."/>
            <person name="Petersen M."/>
            <person name="Berrin J.G."/>
            <person name="Delaux P.M."/>
            <person name="Dal Grande F."/>
            <person name="Keller J."/>
        </authorList>
    </citation>
    <scope>NUCLEOTIDE SEQUENCE [LARGE SCALE GENOMIC DNA]</scope>
    <source>
        <strain evidence="2 3">SAG 2523</strain>
    </source>
</reference>
<dbReference type="AlphaFoldDB" id="A0AAW1RMR8"/>
<dbReference type="InterPro" id="IPR050792">
    <property type="entry name" value="ADP-ribosylglycohydrolase"/>
</dbReference>
<dbReference type="EMBL" id="JALJOV010002070">
    <property type="protein sequence ID" value="KAK9835109.1"/>
    <property type="molecule type" value="Genomic_DNA"/>
</dbReference>
<comment type="caution">
    <text evidence="2">The sequence shown here is derived from an EMBL/GenBank/DDBJ whole genome shotgun (WGS) entry which is preliminary data.</text>
</comment>
<evidence type="ECO:0008006" key="4">
    <source>
        <dbReference type="Google" id="ProtNLM"/>
    </source>
</evidence>
<feature type="binding site" evidence="1">
    <location>
        <position position="16"/>
    </location>
    <ligand>
        <name>Mg(2+)</name>
        <dbReference type="ChEBI" id="CHEBI:18420"/>
        <label>1</label>
    </ligand>
</feature>
<dbReference type="Pfam" id="PF03747">
    <property type="entry name" value="ADP_ribosyl_GH"/>
    <property type="match status" value="1"/>
</dbReference>
<organism evidence="2 3">
    <name type="scientific">Apatococcus fuscideae</name>
    <dbReference type="NCBI Taxonomy" id="2026836"/>
    <lineage>
        <taxon>Eukaryota</taxon>
        <taxon>Viridiplantae</taxon>
        <taxon>Chlorophyta</taxon>
        <taxon>core chlorophytes</taxon>
        <taxon>Trebouxiophyceae</taxon>
        <taxon>Chlorellales</taxon>
        <taxon>Chlorellaceae</taxon>
        <taxon>Apatococcus</taxon>
    </lineage>
</organism>
<evidence type="ECO:0000256" key="1">
    <source>
        <dbReference type="PIRSR" id="PIRSR605502-1"/>
    </source>
</evidence>